<dbReference type="GO" id="GO:0006536">
    <property type="term" value="P:glutamate metabolic process"/>
    <property type="evidence" value="ECO:0007669"/>
    <property type="project" value="TreeGrafter"/>
</dbReference>
<dbReference type="Gene3D" id="3.40.1640.10">
    <property type="entry name" value="PSTPO5379-like"/>
    <property type="match status" value="1"/>
</dbReference>
<accession>A0A9W7B6Y1</accession>
<feature type="region of interest" description="Disordered" evidence="3">
    <location>
        <begin position="1"/>
        <end position="100"/>
    </location>
</feature>
<dbReference type="OrthoDB" id="10262538at2759"/>
<evidence type="ECO:0008006" key="6">
    <source>
        <dbReference type="Google" id="ProtNLM"/>
    </source>
</evidence>
<dbReference type="NCBIfam" id="NF003969">
    <property type="entry name" value="PRK05463.1"/>
    <property type="match status" value="1"/>
</dbReference>
<comment type="similarity">
    <text evidence="1">Belongs to the D-glutamate cyclase family.</text>
</comment>
<comment type="caution">
    <text evidence="4">The sequence shown here is derived from an EMBL/GenBank/DDBJ whole genome shotgun (WGS) entry which is preliminary data.</text>
</comment>
<gene>
    <name evidence="4" type="ORF">TrST_g12509</name>
</gene>
<dbReference type="GO" id="GO:0047820">
    <property type="term" value="F:D-glutamate cyclase activity"/>
    <property type="evidence" value="ECO:0007669"/>
    <property type="project" value="TreeGrafter"/>
</dbReference>
<dbReference type="SUPFAM" id="SSF160920">
    <property type="entry name" value="PSTPO5379-like"/>
    <property type="match status" value="1"/>
</dbReference>
<dbReference type="InterPro" id="IPR038021">
    <property type="entry name" value="Putative_hydro-lyase"/>
</dbReference>
<dbReference type="PANTHER" id="PTHR32022">
    <property type="entry name" value="D-GLUTAMATE CYCLASE, MITOCHONDRIAL"/>
    <property type="match status" value="1"/>
</dbReference>
<dbReference type="EMBL" id="BRXY01000270">
    <property type="protein sequence ID" value="GMH82590.1"/>
    <property type="molecule type" value="Genomic_DNA"/>
</dbReference>
<dbReference type="Gene3D" id="3.30.2040.10">
    <property type="entry name" value="PSTPO5379-like domain"/>
    <property type="match status" value="1"/>
</dbReference>
<evidence type="ECO:0000313" key="4">
    <source>
        <dbReference type="EMBL" id="GMH82590.1"/>
    </source>
</evidence>
<dbReference type="InterPro" id="IPR009906">
    <property type="entry name" value="D-Glu_cyclase"/>
</dbReference>
<dbReference type="FunFam" id="3.30.2040.10:FF:000001">
    <property type="entry name" value="D-glutamate cyclase, mitochondrial"/>
    <property type="match status" value="1"/>
</dbReference>
<dbReference type="AlphaFoldDB" id="A0A9W7B6Y1"/>
<keyword evidence="2" id="KW-0456">Lyase</keyword>
<evidence type="ECO:0000256" key="2">
    <source>
        <dbReference type="ARBA" id="ARBA00023239"/>
    </source>
</evidence>
<feature type="compositionally biased region" description="Pro residues" evidence="3">
    <location>
        <begin position="68"/>
        <end position="84"/>
    </location>
</feature>
<evidence type="ECO:0000256" key="3">
    <source>
        <dbReference type="SAM" id="MobiDB-lite"/>
    </source>
</evidence>
<dbReference type="Pfam" id="PF07286">
    <property type="entry name" value="D-Glu_cyclase"/>
    <property type="match status" value="1"/>
</dbReference>
<protein>
    <recommendedName>
        <fullName evidence="6">Hydro-lyase</fullName>
    </recommendedName>
</protein>
<evidence type="ECO:0000256" key="1">
    <source>
        <dbReference type="ARBA" id="ARBA00007896"/>
    </source>
</evidence>
<sequence>MSTSSPKSDAVESLLSSLEQTDEYLNPKKRAAGEPQDEGQGQDYEEKTEELETKIRDRLSSLKTLTSTPPPPPPPTPNPPPTPAPTYLGAHTFPPSPTPPSLLRLSCRSLTHTTHTNGLCPTYLQTNVVSLPSSSAFDFLLFCQRNPKCAPIVDVVERGETNPRHVIKGHADIRTDCPSYNIYSSGVLTHTSIPDVRPFWRPDLVTFLLGCSFTFEAALISQGFRIRNIDEGKNVSMYKTNLKTRDAGVFKGITYVVSMRPFKEEDVRSVIEITRRYPNAHGGPVHVGSPESIGISNLDEPDFGDKCVVLPGEVPVFWACGVTTAEAVKGAKVEFAITHKPGCMFVTDVKM</sequence>
<proteinExistence type="inferred from homology"/>
<dbReference type="PANTHER" id="PTHR32022:SF10">
    <property type="entry name" value="D-GLUTAMATE CYCLASE, MITOCHONDRIAL"/>
    <property type="match status" value="1"/>
</dbReference>
<name>A0A9W7B6Y1_9STRA</name>
<reference evidence="5" key="1">
    <citation type="journal article" date="2023" name="Commun. Biol.">
        <title>Genome analysis of Parmales, the sister group of diatoms, reveals the evolutionary specialization of diatoms from phago-mixotrophs to photoautotrophs.</title>
        <authorList>
            <person name="Ban H."/>
            <person name="Sato S."/>
            <person name="Yoshikawa S."/>
            <person name="Yamada K."/>
            <person name="Nakamura Y."/>
            <person name="Ichinomiya M."/>
            <person name="Sato N."/>
            <person name="Blanc-Mathieu R."/>
            <person name="Endo H."/>
            <person name="Kuwata A."/>
            <person name="Ogata H."/>
        </authorList>
    </citation>
    <scope>NUCLEOTIDE SEQUENCE [LARGE SCALE GENOMIC DNA]</scope>
    <source>
        <strain evidence="5">NIES 3701</strain>
    </source>
</reference>
<keyword evidence="5" id="KW-1185">Reference proteome</keyword>
<dbReference type="Proteomes" id="UP001165085">
    <property type="component" value="Unassembled WGS sequence"/>
</dbReference>
<organism evidence="4 5">
    <name type="scientific">Triparma strigata</name>
    <dbReference type="NCBI Taxonomy" id="1606541"/>
    <lineage>
        <taxon>Eukaryota</taxon>
        <taxon>Sar</taxon>
        <taxon>Stramenopiles</taxon>
        <taxon>Ochrophyta</taxon>
        <taxon>Bolidophyceae</taxon>
        <taxon>Parmales</taxon>
        <taxon>Triparmaceae</taxon>
        <taxon>Triparma</taxon>
    </lineage>
</organism>
<evidence type="ECO:0000313" key="5">
    <source>
        <dbReference type="Proteomes" id="UP001165085"/>
    </source>
</evidence>
<feature type="compositionally biased region" description="Basic and acidic residues" evidence="3">
    <location>
        <begin position="50"/>
        <end position="60"/>
    </location>
</feature>